<feature type="transmembrane region" description="Helical" evidence="1">
    <location>
        <begin position="7"/>
        <end position="25"/>
    </location>
</feature>
<keyword evidence="1" id="KW-0812">Transmembrane</keyword>
<feature type="transmembrane region" description="Helical" evidence="1">
    <location>
        <begin position="102"/>
        <end position="122"/>
    </location>
</feature>
<name>A0A0F2DY66_9STRE</name>
<reference evidence="2 3" key="1">
    <citation type="submission" date="2015-02" db="EMBL/GenBank/DDBJ databases">
        <title>Evolution of amylase-binding proteins of oral streptococcal species.</title>
        <authorList>
            <person name="Haase E.M."/>
        </authorList>
    </citation>
    <scope>NUCLEOTIDE SEQUENCE [LARGE SCALE GENOMIC DNA]</scope>
    <source>
        <strain evidence="2 3">UC921A</strain>
    </source>
</reference>
<evidence type="ECO:0000313" key="2">
    <source>
        <dbReference type="EMBL" id="KJQ75129.1"/>
    </source>
</evidence>
<evidence type="ECO:0000313" key="3">
    <source>
        <dbReference type="Proteomes" id="UP000033489"/>
    </source>
</evidence>
<comment type="caution">
    <text evidence="2">The sequence shown here is derived from an EMBL/GenBank/DDBJ whole genome shotgun (WGS) entry which is preliminary data.</text>
</comment>
<dbReference type="PATRIC" id="fig|28037.216.peg.1371"/>
<accession>A0A0F2DY66</accession>
<organism evidence="2 3">
    <name type="scientific">Streptococcus infantis</name>
    <dbReference type="NCBI Taxonomy" id="68892"/>
    <lineage>
        <taxon>Bacteria</taxon>
        <taxon>Bacillati</taxon>
        <taxon>Bacillota</taxon>
        <taxon>Bacilli</taxon>
        <taxon>Lactobacillales</taxon>
        <taxon>Streptococcaceae</taxon>
        <taxon>Streptococcus</taxon>
    </lineage>
</organism>
<keyword evidence="1" id="KW-0472">Membrane</keyword>
<feature type="transmembrane region" description="Helical" evidence="1">
    <location>
        <begin position="181"/>
        <end position="202"/>
    </location>
</feature>
<feature type="transmembrane region" description="Helical" evidence="1">
    <location>
        <begin position="77"/>
        <end position="96"/>
    </location>
</feature>
<dbReference type="AlphaFoldDB" id="A0A0F2DY66"/>
<dbReference type="InterPro" id="IPR049713">
    <property type="entry name" value="Pr6Pr-like"/>
</dbReference>
<keyword evidence="1" id="KW-1133">Transmembrane helix</keyword>
<feature type="transmembrane region" description="Helical" evidence="1">
    <location>
        <begin position="134"/>
        <end position="154"/>
    </location>
</feature>
<evidence type="ECO:0008006" key="4">
    <source>
        <dbReference type="Google" id="ProtNLM"/>
    </source>
</evidence>
<sequence length="210" mass="24347">MIKNEKVIFYSRIFLFIAAFTGVYLEITKRGGLGMLLYYTVLSNLLVVLFTGYLLLKMRSGGDSWQSSGILRLKGGVTMSIMITCVIYHFMLAPLTTDFYRLENFLCHYIVPLWFLADTIIFDKSRQYKLVDPMLWTSLPLLYMIFALLNGFVLKMDVPNAKDSPFPYFFLNANKHGWGFVFRWAGIIFVAYMVSGYLFYLVKSIKKSKK</sequence>
<gene>
    <name evidence="2" type="ORF">TZ94_01424</name>
</gene>
<evidence type="ECO:0000256" key="1">
    <source>
        <dbReference type="SAM" id="Phobius"/>
    </source>
</evidence>
<protein>
    <recommendedName>
        <fullName evidence="4">Pr6Pr family membrane protein</fullName>
    </recommendedName>
</protein>
<dbReference type="NCBIfam" id="NF038065">
    <property type="entry name" value="Pr6Pr"/>
    <property type="match status" value="1"/>
</dbReference>
<dbReference type="EMBL" id="JYGT01000009">
    <property type="protein sequence ID" value="KJQ75129.1"/>
    <property type="molecule type" value="Genomic_DNA"/>
</dbReference>
<dbReference type="RefSeq" id="WP_045615499.1">
    <property type="nucleotide sequence ID" value="NZ_JYGT01000009.1"/>
</dbReference>
<feature type="transmembrane region" description="Helical" evidence="1">
    <location>
        <begin position="37"/>
        <end position="56"/>
    </location>
</feature>
<dbReference type="OrthoDB" id="2339644at2"/>
<dbReference type="Proteomes" id="UP000033489">
    <property type="component" value="Unassembled WGS sequence"/>
</dbReference>
<proteinExistence type="predicted"/>